<dbReference type="GO" id="GO:0005856">
    <property type="term" value="C:cytoskeleton"/>
    <property type="evidence" value="ECO:0007669"/>
    <property type="project" value="TreeGrafter"/>
</dbReference>
<organism evidence="2 3">
    <name type="scientific">Frankliniella fusca</name>
    <dbReference type="NCBI Taxonomy" id="407009"/>
    <lineage>
        <taxon>Eukaryota</taxon>
        <taxon>Metazoa</taxon>
        <taxon>Ecdysozoa</taxon>
        <taxon>Arthropoda</taxon>
        <taxon>Hexapoda</taxon>
        <taxon>Insecta</taxon>
        <taxon>Pterygota</taxon>
        <taxon>Neoptera</taxon>
        <taxon>Paraneoptera</taxon>
        <taxon>Thysanoptera</taxon>
        <taxon>Terebrantia</taxon>
        <taxon>Thripoidea</taxon>
        <taxon>Thripidae</taxon>
        <taxon>Frankliniella</taxon>
    </lineage>
</organism>
<reference evidence="2" key="1">
    <citation type="submission" date="2021-07" db="EMBL/GenBank/DDBJ databases">
        <authorList>
            <person name="Catto M.A."/>
            <person name="Jacobson A."/>
            <person name="Kennedy G."/>
            <person name="Labadie P."/>
            <person name="Hunt B.G."/>
            <person name="Srinivasan R."/>
        </authorList>
    </citation>
    <scope>NUCLEOTIDE SEQUENCE</scope>
    <source>
        <strain evidence="2">PL_HMW_Pooled</strain>
        <tissue evidence="2">Head</tissue>
    </source>
</reference>
<name>A0AAE1LLK0_9NEOP</name>
<feature type="region of interest" description="Disordered" evidence="1">
    <location>
        <begin position="181"/>
        <end position="202"/>
    </location>
</feature>
<dbReference type="InterPro" id="IPR010736">
    <property type="entry name" value="SHIPPO-rpt"/>
</dbReference>
<evidence type="ECO:0000256" key="1">
    <source>
        <dbReference type="SAM" id="MobiDB-lite"/>
    </source>
</evidence>
<evidence type="ECO:0000313" key="2">
    <source>
        <dbReference type="EMBL" id="KAK3922507.1"/>
    </source>
</evidence>
<dbReference type="Pfam" id="PF07004">
    <property type="entry name" value="SHIPPO-rpt"/>
    <property type="match status" value="4"/>
</dbReference>
<feature type="region of interest" description="Disordered" evidence="1">
    <location>
        <begin position="225"/>
        <end position="244"/>
    </location>
</feature>
<dbReference type="EMBL" id="JAHWGI010001092">
    <property type="protein sequence ID" value="KAK3922507.1"/>
    <property type="molecule type" value="Genomic_DNA"/>
</dbReference>
<feature type="compositionally biased region" description="Pro residues" evidence="1">
    <location>
        <begin position="233"/>
        <end position="244"/>
    </location>
</feature>
<evidence type="ECO:0000313" key="3">
    <source>
        <dbReference type="Proteomes" id="UP001219518"/>
    </source>
</evidence>
<feature type="compositionally biased region" description="Basic and acidic residues" evidence="1">
    <location>
        <begin position="30"/>
        <end position="40"/>
    </location>
</feature>
<dbReference type="InterPro" id="IPR051291">
    <property type="entry name" value="CIMAP"/>
</dbReference>
<reference evidence="2" key="2">
    <citation type="journal article" date="2023" name="BMC Genomics">
        <title>Pest status, molecular evolution, and epigenetic factors derived from the genome assembly of Frankliniella fusca, a thysanopteran phytovirus vector.</title>
        <authorList>
            <person name="Catto M.A."/>
            <person name="Labadie P.E."/>
            <person name="Jacobson A.L."/>
            <person name="Kennedy G.G."/>
            <person name="Srinivasan R."/>
            <person name="Hunt B.G."/>
        </authorList>
    </citation>
    <scope>NUCLEOTIDE SEQUENCE</scope>
    <source>
        <strain evidence="2">PL_HMW_Pooled</strain>
    </source>
</reference>
<comment type="caution">
    <text evidence="2">The sequence shown here is derived from an EMBL/GenBank/DDBJ whole genome shotgun (WGS) entry which is preliminary data.</text>
</comment>
<protein>
    <submittedName>
        <fullName evidence="2">Outer dense fiber protein 3</fullName>
    </submittedName>
</protein>
<gene>
    <name evidence="2" type="ORF">KUF71_011964</name>
</gene>
<feature type="region of interest" description="Disordered" evidence="1">
    <location>
        <begin position="1"/>
        <end position="98"/>
    </location>
</feature>
<dbReference type="PANTHER" id="PTHR21580">
    <property type="entry name" value="SHIPPO-1-RELATED"/>
    <property type="match status" value="1"/>
</dbReference>
<accession>A0AAE1LLK0</accession>
<keyword evidence="3" id="KW-1185">Reference proteome</keyword>
<dbReference type="PANTHER" id="PTHR21580:SF28">
    <property type="entry name" value="BOREALIN N-TERMINAL DOMAIN-CONTAINING PROTEIN-RELATED"/>
    <property type="match status" value="1"/>
</dbReference>
<dbReference type="Proteomes" id="UP001219518">
    <property type="component" value="Unassembled WGS sequence"/>
</dbReference>
<feature type="compositionally biased region" description="Basic and acidic residues" evidence="1">
    <location>
        <begin position="62"/>
        <end position="71"/>
    </location>
</feature>
<dbReference type="AlphaFoldDB" id="A0AAE1LLK0"/>
<sequence>MSHSGKSRSETRRHGPGPCAYLLPSTVGYHGHDSTRERRPAYSMGQARPQQLGQEGPGPDCMLDKYTRFGRTDGPSYSMAPRLAPLSTSKTPGPGQYSPEKWLERDKASAFSLLQRLPTRVAFPTPAPNAYTLPSCLQGTVRHLGQRLDQINQDCSPGPAHYRATQLDVSRWRMPRYSMATRTPLPGDRSLKPAPNAYKPTYNKHRKAPEFSFGVRHTDCEFVPLTDEDKYPPALPPPGYPVEP</sequence>
<proteinExistence type="predicted"/>